<comment type="similarity">
    <text evidence="3 11">Belongs to the glycosyltransferase 7 family.</text>
</comment>
<dbReference type="HOGENOM" id="CLU_044391_1_1_1"/>
<feature type="domain" description="Galactosyltransferase N-terminal" evidence="13">
    <location>
        <begin position="96"/>
        <end position="229"/>
    </location>
</feature>
<evidence type="ECO:0000256" key="2">
    <source>
        <dbReference type="ARBA" id="ARBA00004922"/>
    </source>
</evidence>
<keyword evidence="7 11" id="KW-0735">Signal-anchor</keyword>
<dbReference type="GO" id="GO:0008378">
    <property type="term" value="F:galactosyltransferase activity"/>
    <property type="evidence" value="ECO:0000318"/>
    <property type="project" value="GO_Central"/>
</dbReference>
<dbReference type="GO" id="GO:0005975">
    <property type="term" value="P:carbohydrate metabolic process"/>
    <property type="evidence" value="ECO:0007669"/>
    <property type="project" value="InterPro"/>
</dbReference>
<evidence type="ECO:0000256" key="1">
    <source>
        <dbReference type="ARBA" id="ARBA00004606"/>
    </source>
</evidence>
<evidence type="ECO:0000313" key="15">
    <source>
        <dbReference type="Proteomes" id="UP000008144"/>
    </source>
</evidence>
<evidence type="ECO:0000256" key="7">
    <source>
        <dbReference type="ARBA" id="ARBA00022968"/>
    </source>
</evidence>
<dbReference type="AlphaFoldDB" id="H2XTR1"/>
<evidence type="ECO:0000259" key="13">
    <source>
        <dbReference type="Pfam" id="PF13733"/>
    </source>
</evidence>
<keyword evidence="8 11" id="KW-1133">Transmembrane helix</keyword>
<dbReference type="EC" id="2.4.1.-" evidence="11"/>
<dbReference type="Gene3D" id="3.90.550.10">
    <property type="entry name" value="Spore Coat Polysaccharide Biosynthesis Protein SpsA, Chain A"/>
    <property type="match status" value="1"/>
</dbReference>
<dbReference type="PANTHER" id="PTHR19300:SF57">
    <property type="entry name" value="BETA-1,4-N-ACETYLGALACTOSAMINYLTRANSFERASE"/>
    <property type="match status" value="1"/>
</dbReference>
<evidence type="ECO:0000256" key="5">
    <source>
        <dbReference type="ARBA" id="ARBA00022679"/>
    </source>
</evidence>
<keyword evidence="4 11" id="KW-0328">Glycosyltransferase</keyword>
<dbReference type="UniPathway" id="UPA00378"/>
<comment type="function">
    <text evidence="11">Catalyses the transfer of galactose onto proteins or lipids.</text>
</comment>
<keyword evidence="10 11" id="KW-0325">Glycoprotein</keyword>
<reference evidence="14" key="3">
    <citation type="submission" date="2025-08" db="UniProtKB">
        <authorList>
            <consortium name="Ensembl"/>
        </authorList>
    </citation>
    <scope>IDENTIFICATION</scope>
</reference>
<reference evidence="15" key="1">
    <citation type="journal article" date="2002" name="Science">
        <title>The draft genome of Ciona intestinalis: insights into chordate and vertebrate origins.</title>
        <authorList>
            <person name="Dehal P."/>
            <person name="Satou Y."/>
            <person name="Campbell R.K."/>
            <person name="Chapman J."/>
            <person name="Degnan B."/>
            <person name="De Tomaso A."/>
            <person name="Davidson B."/>
            <person name="Di Gregorio A."/>
            <person name="Gelpke M."/>
            <person name="Goodstein D.M."/>
            <person name="Harafuji N."/>
            <person name="Hastings K.E."/>
            <person name="Ho I."/>
            <person name="Hotta K."/>
            <person name="Huang W."/>
            <person name="Kawashima T."/>
            <person name="Lemaire P."/>
            <person name="Martinez D."/>
            <person name="Meinertzhagen I.A."/>
            <person name="Necula S."/>
            <person name="Nonaka M."/>
            <person name="Putnam N."/>
            <person name="Rash S."/>
            <person name="Saiga H."/>
            <person name="Satake M."/>
            <person name="Terry A."/>
            <person name="Yamada L."/>
            <person name="Wang H.G."/>
            <person name="Awazu S."/>
            <person name="Azumi K."/>
            <person name="Boore J."/>
            <person name="Branno M."/>
            <person name="Chin-Bow S."/>
            <person name="DeSantis R."/>
            <person name="Doyle S."/>
            <person name="Francino P."/>
            <person name="Keys D.N."/>
            <person name="Haga S."/>
            <person name="Hayashi H."/>
            <person name="Hino K."/>
            <person name="Imai K.S."/>
            <person name="Inaba K."/>
            <person name="Kano S."/>
            <person name="Kobayashi K."/>
            <person name="Kobayashi M."/>
            <person name="Lee B.I."/>
            <person name="Makabe K.W."/>
            <person name="Manohar C."/>
            <person name="Matassi G."/>
            <person name="Medina M."/>
            <person name="Mochizuki Y."/>
            <person name="Mount S."/>
            <person name="Morishita T."/>
            <person name="Miura S."/>
            <person name="Nakayama A."/>
            <person name="Nishizaka S."/>
            <person name="Nomoto H."/>
            <person name="Ohta F."/>
            <person name="Oishi K."/>
            <person name="Rigoutsos I."/>
            <person name="Sano M."/>
            <person name="Sasaki A."/>
            <person name="Sasakura Y."/>
            <person name="Shoguchi E."/>
            <person name="Shin-i T."/>
            <person name="Spagnuolo A."/>
            <person name="Stainier D."/>
            <person name="Suzuki M.M."/>
            <person name="Tassy O."/>
            <person name="Takatori N."/>
            <person name="Tokuoka M."/>
            <person name="Yagi K."/>
            <person name="Yoshizaki F."/>
            <person name="Wada S."/>
            <person name="Zhang C."/>
            <person name="Hyatt P.D."/>
            <person name="Larimer F."/>
            <person name="Detter C."/>
            <person name="Doggett N."/>
            <person name="Glavina T."/>
            <person name="Hawkins T."/>
            <person name="Richardson P."/>
            <person name="Lucas S."/>
            <person name="Kohara Y."/>
            <person name="Levine M."/>
            <person name="Satoh N."/>
            <person name="Rokhsar D.S."/>
        </authorList>
    </citation>
    <scope>NUCLEOTIDE SEQUENCE [LARGE SCALE GENOMIC DNA]</scope>
</reference>
<evidence type="ECO:0000256" key="8">
    <source>
        <dbReference type="ARBA" id="ARBA00022989"/>
    </source>
</evidence>
<keyword evidence="5 11" id="KW-0808">Transferase</keyword>
<organism evidence="14 15">
    <name type="scientific">Ciona intestinalis</name>
    <name type="common">Transparent sea squirt</name>
    <name type="synonym">Ascidia intestinalis</name>
    <dbReference type="NCBI Taxonomy" id="7719"/>
    <lineage>
        <taxon>Eukaryota</taxon>
        <taxon>Metazoa</taxon>
        <taxon>Chordata</taxon>
        <taxon>Tunicata</taxon>
        <taxon>Ascidiacea</taxon>
        <taxon>Phlebobranchia</taxon>
        <taxon>Cionidae</taxon>
        <taxon>Ciona</taxon>
    </lineage>
</organism>
<dbReference type="GO" id="GO:0005794">
    <property type="term" value="C:Golgi apparatus"/>
    <property type="evidence" value="ECO:0000318"/>
    <property type="project" value="GO_Central"/>
</dbReference>
<accession>H2XTR1</accession>
<feature type="transmembrane region" description="Helical" evidence="11">
    <location>
        <begin position="21"/>
        <end position="41"/>
    </location>
</feature>
<dbReference type="InterPro" id="IPR027791">
    <property type="entry name" value="Galactosyl_T_C"/>
</dbReference>
<evidence type="ECO:0000256" key="10">
    <source>
        <dbReference type="ARBA" id="ARBA00023180"/>
    </source>
</evidence>
<feature type="domain" description="Galactosyltransferase C-terminal" evidence="12">
    <location>
        <begin position="234"/>
        <end position="310"/>
    </location>
</feature>
<dbReference type="OMA" id="MTHIAAP"/>
<proteinExistence type="inferred from homology"/>
<evidence type="ECO:0000259" key="12">
    <source>
        <dbReference type="Pfam" id="PF02709"/>
    </source>
</evidence>
<dbReference type="GO" id="GO:0016020">
    <property type="term" value="C:membrane"/>
    <property type="evidence" value="ECO:0007669"/>
    <property type="project" value="UniProtKB-SubCell"/>
</dbReference>
<keyword evidence="6 11" id="KW-0812">Transmembrane</keyword>
<name>H2XTR1_CIOIN</name>
<dbReference type="SUPFAM" id="SSF53448">
    <property type="entry name" value="Nucleotide-diphospho-sugar transferases"/>
    <property type="match status" value="1"/>
</dbReference>
<dbReference type="InterPro" id="IPR029044">
    <property type="entry name" value="Nucleotide-diphossugar_trans"/>
</dbReference>
<comment type="pathway">
    <text evidence="2 11">Protein modification; protein glycosylation.</text>
</comment>
<reference evidence="14" key="2">
    <citation type="journal article" date="2008" name="Genome Biol.">
        <title>Improved genome assembly and evidence-based global gene model set for the chordate Ciona intestinalis: new insight into intron and operon populations.</title>
        <authorList>
            <person name="Satou Y."/>
            <person name="Mineta K."/>
            <person name="Ogasawara M."/>
            <person name="Sasakura Y."/>
            <person name="Shoguchi E."/>
            <person name="Ueno K."/>
            <person name="Yamada L."/>
            <person name="Matsumoto J."/>
            <person name="Wasserscheid J."/>
            <person name="Dewar K."/>
            <person name="Wiley G.B."/>
            <person name="Macmil S.L."/>
            <person name="Roe B.A."/>
            <person name="Zeller R.W."/>
            <person name="Hastings K.E."/>
            <person name="Lemaire P."/>
            <person name="Lindquist E."/>
            <person name="Endo T."/>
            <person name="Hotta K."/>
            <person name="Inaba K."/>
        </authorList>
    </citation>
    <scope>NUCLEOTIDE SEQUENCE [LARGE SCALE GENOMIC DNA]</scope>
    <source>
        <strain evidence="14">wild type</strain>
    </source>
</reference>
<reference evidence="14" key="4">
    <citation type="submission" date="2025-09" db="UniProtKB">
        <authorList>
            <consortium name="Ensembl"/>
        </authorList>
    </citation>
    <scope>IDENTIFICATION</scope>
</reference>
<dbReference type="EMBL" id="EAAA01000778">
    <property type="status" value="NOT_ANNOTATED_CDS"/>
    <property type="molecule type" value="Genomic_DNA"/>
</dbReference>
<comment type="subcellular location">
    <subcellularLocation>
        <location evidence="1">Membrane</location>
        <topology evidence="1">Single-pass type II membrane protein</topology>
    </subcellularLocation>
</comment>
<evidence type="ECO:0000256" key="4">
    <source>
        <dbReference type="ARBA" id="ARBA00022676"/>
    </source>
</evidence>
<evidence type="ECO:0000256" key="11">
    <source>
        <dbReference type="RuleBase" id="RU368121"/>
    </source>
</evidence>
<sequence length="413" mass="47113">MSLRHQYNKGLVKRRTNYGLRAKWLTLCLILFAIELVIVYFRIHDVILVISLHLNIKLDWIRGLETNCEAVPGHNSLKDSRALLNGGENASPLPFCPEMPPNLLGKQELGNEDEDVSLDDLVKNYTLVEPGGRFKPAQCVPRHKVAIIVPHRNRERHLRQFLKAIHPVMQRQQADYGVFVVHQSGTGTFNKAKLLNIGYTEALKQDDYDCFIFHDVDLLAEDDRNLYRCAEVPRHLSVGIDKWDYQLPYDALFGGVIAMTKDQFAQVNGYSNEYWGWGAEDDDMYVRILHSCLGLERAQYDVARYRMAYHPSDKSNRVNPYRYTLLVGAAERQRHDGLNNLHYSLVEKTQLPLYTNISADVGKPPLNPKTVGFGTGIDIVVSISLLLLMLTMTCCTCVKSRLPHVLLCPRRIP</sequence>
<dbReference type="Proteomes" id="UP000008144">
    <property type="component" value="Chromosome 11"/>
</dbReference>
<keyword evidence="15" id="KW-1185">Reference proteome</keyword>
<evidence type="ECO:0000256" key="6">
    <source>
        <dbReference type="ARBA" id="ARBA00022692"/>
    </source>
</evidence>
<dbReference type="Pfam" id="PF13733">
    <property type="entry name" value="Glyco_transf_7N"/>
    <property type="match status" value="1"/>
</dbReference>
<protein>
    <recommendedName>
        <fullName evidence="11">Beta-1,4-galactosyltransferase</fullName>
        <ecNumber evidence="11">2.4.1.-</ecNumber>
    </recommendedName>
</protein>
<dbReference type="Ensembl" id="ENSCINT00000036752.1">
    <property type="protein sequence ID" value="ENSCINP00000033045.1"/>
    <property type="gene ID" value="ENSCING00000018315.1"/>
</dbReference>
<evidence type="ECO:0000256" key="9">
    <source>
        <dbReference type="ARBA" id="ARBA00023136"/>
    </source>
</evidence>
<dbReference type="STRING" id="7719.ENSCINP00000033045"/>
<dbReference type="PANTHER" id="PTHR19300">
    <property type="entry name" value="BETA-1,4-GALACTOSYLTRANSFERASE"/>
    <property type="match status" value="1"/>
</dbReference>
<dbReference type="GeneTree" id="ENSGT00940000163971"/>
<dbReference type="InterPro" id="IPR027995">
    <property type="entry name" value="Galactosyl_T_N"/>
</dbReference>
<dbReference type="InParanoid" id="H2XTR1"/>
<evidence type="ECO:0000256" key="3">
    <source>
        <dbReference type="ARBA" id="ARBA00005735"/>
    </source>
</evidence>
<dbReference type="CDD" id="cd00899">
    <property type="entry name" value="b4GalT"/>
    <property type="match status" value="1"/>
</dbReference>
<dbReference type="Pfam" id="PF02709">
    <property type="entry name" value="Glyco_transf_7C"/>
    <property type="match status" value="1"/>
</dbReference>
<dbReference type="InterPro" id="IPR003859">
    <property type="entry name" value="Galactosyl_T"/>
</dbReference>
<dbReference type="PRINTS" id="PR02050">
    <property type="entry name" value="B14GALTRFASE"/>
</dbReference>
<keyword evidence="9 11" id="KW-0472">Membrane</keyword>
<evidence type="ECO:0000313" key="14">
    <source>
        <dbReference type="Ensembl" id="ENSCINP00000033045.1"/>
    </source>
</evidence>